<evidence type="ECO:0000256" key="1">
    <source>
        <dbReference type="SAM" id="MobiDB-lite"/>
    </source>
</evidence>
<protein>
    <submittedName>
        <fullName evidence="3">Uncharacterized membrane protein YkoI</fullName>
    </submittedName>
</protein>
<accession>A0A1I4C1W9</accession>
<organism evidence="3 4">
    <name type="scientific">Brevibacillus centrosporus</name>
    <dbReference type="NCBI Taxonomy" id="54910"/>
    <lineage>
        <taxon>Bacteria</taxon>
        <taxon>Bacillati</taxon>
        <taxon>Bacillota</taxon>
        <taxon>Bacilli</taxon>
        <taxon>Bacillales</taxon>
        <taxon>Paenibacillaceae</taxon>
        <taxon>Brevibacillus</taxon>
    </lineage>
</organism>
<feature type="region of interest" description="Disordered" evidence="1">
    <location>
        <begin position="99"/>
        <end position="119"/>
    </location>
</feature>
<feature type="domain" description="PepSY" evidence="2">
    <location>
        <begin position="125"/>
        <end position="182"/>
    </location>
</feature>
<dbReference type="AlphaFoldDB" id="A0A1I4C1W9"/>
<evidence type="ECO:0000313" key="4">
    <source>
        <dbReference type="Proteomes" id="UP000198915"/>
    </source>
</evidence>
<evidence type="ECO:0000313" key="3">
    <source>
        <dbReference type="EMBL" id="SFK74417.1"/>
    </source>
</evidence>
<evidence type="ECO:0000259" key="2">
    <source>
        <dbReference type="Pfam" id="PF03413"/>
    </source>
</evidence>
<dbReference type="Proteomes" id="UP000198915">
    <property type="component" value="Unassembled WGS sequence"/>
</dbReference>
<dbReference type="InterPro" id="IPR025711">
    <property type="entry name" value="PepSY"/>
</dbReference>
<dbReference type="Pfam" id="PF03413">
    <property type="entry name" value="PepSY"/>
    <property type="match status" value="2"/>
</dbReference>
<dbReference type="RefSeq" id="WP_092275086.1">
    <property type="nucleotide sequence ID" value="NZ_BJOE01000046.1"/>
</dbReference>
<dbReference type="Gene3D" id="3.10.450.40">
    <property type="match status" value="2"/>
</dbReference>
<keyword evidence="4" id="KW-1185">Reference proteome</keyword>
<dbReference type="EMBL" id="FORT01000019">
    <property type="protein sequence ID" value="SFK74417.1"/>
    <property type="molecule type" value="Genomic_DNA"/>
</dbReference>
<gene>
    <name evidence="3" type="ORF">SAMN05518846_1193</name>
</gene>
<reference evidence="4" key="1">
    <citation type="submission" date="2016-10" db="EMBL/GenBank/DDBJ databases">
        <authorList>
            <person name="Varghese N."/>
            <person name="Submissions S."/>
        </authorList>
    </citation>
    <scope>NUCLEOTIDE SEQUENCE [LARGE SCALE GENOMIC DNA]</scope>
    <source>
        <strain evidence="4">OK042</strain>
    </source>
</reference>
<dbReference type="STRING" id="1884381.SAMN05518846_1193"/>
<sequence length="186" mass="20350">MRQRKNMWLLLGLLILLLVIASVQLWTAEKEENQIPRDTMKKTLESRYAGSITSIVLVDEAGKAAYKSVLQGKTGTYEIRADAYSGHILHISPLQIHVNHPSEPPPVKPSDPAKPQSSENAAYGISLEQAKAIALKQVEGVFDGIEIEEVGGAVVYEVEVDTPNGQEVKVQVDAHTGVVLSVLWED</sequence>
<name>A0A1I4C1W9_9BACL</name>
<feature type="domain" description="PepSY" evidence="2">
    <location>
        <begin position="35"/>
        <end position="89"/>
    </location>
</feature>
<proteinExistence type="predicted"/>